<sequence length="371" mass="43019">MSETLQYRIEPTADKDTVILTIHGKQFYIGKLLSEIFDLHSQNFPLDRIVASLNQRHNANLDKNFVQEVITTKIPTLTKVPTTKKATSVRSFGAINNLERFGILMRGTSFLFGAKLFYTLLSIFFLINLTFLFLLEQPVVTDIPFKTPIIILAVIFIIIIHEIGHATASYSNGIVPKEIGVGLYFIFPAFYTDLTEVWKLSKEKRVIINLAGIYYQFILNTILFILMITNISPQLNHLFFVLATVSFWLAMYNLNPFFKFDGYWVIADMFGLPNLRKQSMDLIKESFKRNFELLHDASKPLVIYAVSYLIFMSYIFYLVISFVISQQQKFWKTQPMGEGYTIWDWIVLAISILVMCFFLFRVYKAIKPKKT</sequence>
<name>A0ABW3CX99_9FLAO</name>
<evidence type="ECO:0000256" key="7">
    <source>
        <dbReference type="SAM" id="Phobius"/>
    </source>
</evidence>
<evidence type="ECO:0000313" key="10">
    <source>
        <dbReference type="Proteomes" id="UP001596978"/>
    </source>
</evidence>
<keyword evidence="4 7" id="KW-0812">Transmembrane</keyword>
<comment type="caution">
    <text evidence="9">The sequence shown here is derived from an EMBL/GenBank/DDBJ whole genome shotgun (WGS) entry which is preliminary data.</text>
</comment>
<feature type="transmembrane region" description="Helical" evidence="7">
    <location>
        <begin position="116"/>
        <end position="135"/>
    </location>
</feature>
<reference evidence="10" key="1">
    <citation type="journal article" date="2019" name="Int. J. Syst. Evol. Microbiol.">
        <title>The Global Catalogue of Microorganisms (GCM) 10K type strain sequencing project: providing services to taxonomists for standard genome sequencing and annotation.</title>
        <authorList>
            <consortium name="The Broad Institute Genomics Platform"/>
            <consortium name="The Broad Institute Genome Sequencing Center for Infectious Disease"/>
            <person name="Wu L."/>
            <person name="Ma J."/>
        </authorList>
    </citation>
    <scope>NUCLEOTIDE SEQUENCE [LARGE SCALE GENOMIC DNA]</scope>
    <source>
        <strain evidence="10">CCUG 62952</strain>
    </source>
</reference>
<keyword evidence="5 7" id="KW-1133">Transmembrane helix</keyword>
<dbReference type="InterPro" id="IPR008915">
    <property type="entry name" value="Peptidase_M50"/>
</dbReference>
<dbReference type="PANTHER" id="PTHR13325">
    <property type="entry name" value="PROTEASE M50 MEMBRANE-BOUND TRANSCRIPTION FACTOR SITE 2 PROTEASE"/>
    <property type="match status" value="1"/>
</dbReference>
<dbReference type="Pfam" id="PF02163">
    <property type="entry name" value="Peptidase_M50"/>
    <property type="match status" value="1"/>
</dbReference>
<dbReference type="InterPro" id="IPR001193">
    <property type="entry name" value="MBTPS2"/>
</dbReference>
<dbReference type="RefSeq" id="WP_386404634.1">
    <property type="nucleotide sequence ID" value="NZ_JBHTJH010000004.1"/>
</dbReference>
<comment type="similarity">
    <text evidence="3">Belongs to the peptidase M50B family.</text>
</comment>
<dbReference type="Proteomes" id="UP001596978">
    <property type="component" value="Unassembled WGS sequence"/>
</dbReference>
<gene>
    <name evidence="9" type="ORF">ACFQ1M_04720</name>
</gene>
<comment type="subcellular location">
    <subcellularLocation>
        <location evidence="2">Endomembrane system</location>
        <topology evidence="2">Multi-pass membrane protein</topology>
    </subcellularLocation>
</comment>
<feature type="domain" description="Peptidase M50" evidence="8">
    <location>
        <begin position="150"/>
        <end position="228"/>
    </location>
</feature>
<feature type="transmembrane region" description="Helical" evidence="7">
    <location>
        <begin position="345"/>
        <end position="363"/>
    </location>
</feature>
<evidence type="ECO:0000256" key="6">
    <source>
        <dbReference type="ARBA" id="ARBA00023136"/>
    </source>
</evidence>
<evidence type="ECO:0000313" key="9">
    <source>
        <dbReference type="EMBL" id="MFD0861499.1"/>
    </source>
</evidence>
<keyword evidence="9" id="KW-0378">Hydrolase</keyword>
<dbReference type="GO" id="GO:0008233">
    <property type="term" value="F:peptidase activity"/>
    <property type="evidence" value="ECO:0007669"/>
    <property type="project" value="UniProtKB-KW"/>
</dbReference>
<protein>
    <submittedName>
        <fullName evidence="9">Site-2 protease family protein</fullName>
    </submittedName>
</protein>
<evidence type="ECO:0000256" key="3">
    <source>
        <dbReference type="ARBA" id="ARBA00007931"/>
    </source>
</evidence>
<evidence type="ECO:0000256" key="4">
    <source>
        <dbReference type="ARBA" id="ARBA00022692"/>
    </source>
</evidence>
<evidence type="ECO:0000256" key="5">
    <source>
        <dbReference type="ARBA" id="ARBA00022989"/>
    </source>
</evidence>
<comment type="cofactor">
    <cofactor evidence="1">
        <name>Zn(2+)</name>
        <dbReference type="ChEBI" id="CHEBI:29105"/>
    </cofactor>
</comment>
<organism evidence="9 10">
    <name type="scientific">Sungkyunkwania multivorans</name>
    <dbReference type="NCBI Taxonomy" id="1173618"/>
    <lineage>
        <taxon>Bacteria</taxon>
        <taxon>Pseudomonadati</taxon>
        <taxon>Bacteroidota</taxon>
        <taxon>Flavobacteriia</taxon>
        <taxon>Flavobacteriales</taxon>
        <taxon>Flavobacteriaceae</taxon>
        <taxon>Sungkyunkwania</taxon>
    </lineage>
</organism>
<dbReference type="PANTHER" id="PTHR13325:SF3">
    <property type="entry name" value="MEMBRANE-BOUND TRANSCRIPTION FACTOR SITE-2 PROTEASE"/>
    <property type="match status" value="1"/>
</dbReference>
<evidence type="ECO:0000256" key="1">
    <source>
        <dbReference type="ARBA" id="ARBA00001947"/>
    </source>
</evidence>
<keyword evidence="6 7" id="KW-0472">Membrane</keyword>
<evidence type="ECO:0000256" key="2">
    <source>
        <dbReference type="ARBA" id="ARBA00004127"/>
    </source>
</evidence>
<dbReference type="GO" id="GO:0006508">
    <property type="term" value="P:proteolysis"/>
    <property type="evidence" value="ECO:0007669"/>
    <property type="project" value="UniProtKB-KW"/>
</dbReference>
<proteinExistence type="inferred from homology"/>
<dbReference type="EMBL" id="JBHTJH010000004">
    <property type="protein sequence ID" value="MFD0861499.1"/>
    <property type="molecule type" value="Genomic_DNA"/>
</dbReference>
<feature type="transmembrane region" description="Helical" evidence="7">
    <location>
        <begin position="301"/>
        <end position="325"/>
    </location>
</feature>
<feature type="transmembrane region" description="Helical" evidence="7">
    <location>
        <begin position="147"/>
        <end position="168"/>
    </location>
</feature>
<accession>A0ABW3CX99</accession>
<keyword evidence="10" id="KW-1185">Reference proteome</keyword>
<feature type="transmembrane region" description="Helical" evidence="7">
    <location>
        <begin position="206"/>
        <end position="229"/>
    </location>
</feature>
<evidence type="ECO:0000259" key="8">
    <source>
        <dbReference type="Pfam" id="PF02163"/>
    </source>
</evidence>
<feature type="transmembrane region" description="Helical" evidence="7">
    <location>
        <begin position="235"/>
        <end position="254"/>
    </location>
</feature>
<keyword evidence="9" id="KW-0645">Protease</keyword>